<dbReference type="PANTHER" id="PTHR33910">
    <property type="entry name" value="PROTEIN TRANSLOCASE SUBUNIT SECE"/>
    <property type="match status" value="1"/>
</dbReference>
<dbReference type="InterPro" id="IPR038379">
    <property type="entry name" value="SecE_sf"/>
</dbReference>
<dbReference type="GO" id="GO:0009306">
    <property type="term" value="P:protein secretion"/>
    <property type="evidence" value="ECO:0007669"/>
    <property type="project" value="UniProtKB-UniRule"/>
</dbReference>
<dbReference type="AlphaFoldDB" id="A0A0G3GM71"/>
<dbReference type="RefSeq" id="WP_047239497.1">
    <property type="nucleotide sequence ID" value="NZ_CP011541.1"/>
</dbReference>
<comment type="subcellular location">
    <subcellularLocation>
        <location evidence="9">Cell membrane</location>
        <topology evidence="9">Single-pass membrane protein</topology>
    </subcellularLocation>
    <subcellularLocation>
        <location evidence="1">Membrane</location>
    </subcellularLocation>
</comment>
<feature type="compositionally biased region" description="Basic and acidic residues" evidence="10">
    <location>
        <begin position="34"/>
        <end position="47"/>
    </location>
</feature>
<dbReference type="GO" id="GO:0006605">
    <property type="term" value="P:protein targeting"/>
    <property type="evidence" value="ECO:0007669"/>
    <property type="project" value="UniProtKB-UniRule"/>
</dbReference>
<gene>
    <name evidence="9" type="primary">secE</name>
    <name evidence="11" type="ORF">CEPID_01815</name>
</gene>
<accession>A0A0G3GM71</accession>
<feature type="region of interest" description="Disordered" evidence="10">
    <location>
        <begin position="1"/>
        <end position="47"/>
    </location>
</feature>
<evidence type="ECO:0000313" key="12">
    <source>
        <dbReference type="Proteomes" id="UP000035368"/>
    </source>
</evidence>
<evidence type="ECO:0000256" key="1">
    <source>
        <dbReference type="ARBA" id="ARBA00004370"/>
    </source>
</evidence>
<evidence type="ECO:0000256" key="6">
    <source>
        <dbReference type="ARBA" id="ARBA00022989"/>
    </source>
</evidence>
<keyword evidence="6 9" id="KW-1133">Transmembrane helix</keyword>
<dbReference type="NCBIfam" id="NF005783">
    <property type="entry name" value="PRK07597.9-4"/>
    <property type="match status" value="1"/>
</dbReference>
<comment type="function">
    <text evidence="9">Essential subunit of the Sec protein translocation channel SecYEG. Clamps together the 2 halves of SecY. May contact the channel plug during translocation.</text>
</comment>
<name>A0A0G3GM71_9CORY</name>
<dbReference type="Proteomes" id="UP000035368">
    <property type="component" value="Chromosome"/>
</dbReference>
<proteinExistence type="inferred from homology"/>
<dbReference type="STRING" id="1050174.CEPID_01815"/>
<dbReference type="KEGG" id="cei:CEPID_01815"/>
<evidence type="ECO:0000256" key="9">
    <source>
        <dbReference type="HAMAP-Rule" id="MF_00422"/>
    </source>
</evidence>
<comment type="similarity">
    <text evidence="9">Belongs to the SecE/SEC61-gamma family.</text>
</comment>
<evidence type="ECO:0000256" key="5">
    <source>
        <dbReference type="ARBA" id="ARBA00022927"/>
    </source>
</evidence>
<evidence type="ECO:0000256" key="2">
    <source>
        <dbReference type="ARBA" id="ARBA00022448"/>
    </source>
</evidence>
<keyword evidence="5 9" id="KW-0653">Protein transport</keyword>
<organism evidence="11 12">
    <name type="scientific">Corynebacterium epidermidicanis</name>
    <dbReference type="NCBI Taxonomy" id="1050174"/>
    <lineage>
        <taxon>Bacteria</taxon>
        <taxon>Bacillati</taxon>
        <taxon>Actinomycetota</taxon>
        <taxon>Actinomycetes</taxon>
        <taxon>Mycobacteriales</taxon>
        <taxon>Corynebacteriaceae</taxon>
        <taxon>Corynebacterium</taxon>
    </lineage>
</organism>
<dbReference type="HAMAP" id="MF_00422">
    <property type="entry name" value="SecE"/>
    <property type="match status" value="1"/>
</dbReference>
<evidence type="ECO:0000256" key="4">
    <source>
        <dbReference type="ARBA" id="ARBA00022692"/>
    </source>
</evidence>
<evidence type="ECO:0000256" key="7">
    <source>
        <dbReference type="ARBA" id="ARBA00023010"/>
    </source>
</evidence>
<dbReference type="GO" id="GO:0005886">
    <property type="term" value="C:plasma membrane"/>
    <property type="evidence" value="ECO:0007669"/>
    <property type="project" value="UniProtKB-SubCell"/>
</dbReference>
<dbReference type="OrthoDB" id="9805743at2"/>
<evidence type="ECO:0000256" key="3">
    <source>
        <dbReference type="ARBA" id="ARBA00022475"/>
    </source>
</evidence>
<dbReference type="Gene3D" id="1.20.5.1030">
    <property type="entry name" value="Preprotein translocase secy subunit"/>
    <property type="match status" value="1"/>
</dbReference>
<protein>
    <recommendedName>
        <fullName evidence="9">Protein translocase subunit SecE</fullName>
    </recommendedName>
</protein>
<dbReference type="GO" id="GO:0065002">
    <property type="term" value="P:intracellular protein transmembrane transport"/>
    <property type="evidence" value="ECO:0007669"/>
    <property type="project" value="UniProtKB-UniRule"/>
</dbReference>
<keyword evidence="8 9" id="KW-0472">Membrane</keyword>
<keyword evidence="12" id="KW-1185">Reference proteome</keyword>
<keyword evidence="3 9" id="KW-1003">Cell membrane</keyword>
<evidence type="ECO:0000256" key="8">
    <source>
        <dbReference type="ARBA" id="ARBA00023136"/>
    </source>
</evidence>
<comment type="subunit">
    <text evidence="9">Component of the Sec protein translocase complex. Heterotrimer consisting of SecY, SecE and SecG subunits. The heterotrimers can form oligomers, although 1 heterotrimer is thought to be able to translocate proteins. Interacts with the ribosome. Interacts with SecDF, and other proteins may be involved. Interacts with SecA.</text>
</comment>
<dbReference type="GO" id="GO:0043952">
    <property type="term" value="P:protein transport by the Sec complex"/>
    <property type="evidence" value="ECO:0007669"/>
    <property type="project" value="UniProtKB-UniRule"/>
</dbReference>
<dbReference type="Pfam" id="PF00584">
    <property type="entry name" value="SecE"/>
    <property type="match status" value="1"/>
</dbReference>
<dbReference type="InterPro" id="IPR005807">
    <property type="entry name" value="SecE_bac"/>
</dbReference>
<dbReference type="PANTHER" id="PTHR33910:SF1">
    <property type="entry name" value="PROTEIN TRANSLOCASE SUBUNIT SECE"/>
    <property type="match status" value="1"/>
</dbReference>
<dbReference type="GO" id="GO:0008320">
    <property type="term" value="F:protein transmembrane transporter activity"/>
    <property type="evidence" value="ECO:0007669"/>
    <property type="project" value="UniProtKB-UniRule"/>
</dbReference>
<keyword evidence="4 9" id="KW-0812">Transmembrane</keyword>
<dbReference type="EMBL" id="CP011541">
    <property type="protein sequence ID" value="AKK02244.1"/>
    <property type="molecule type" value="Genomic_DNA"/>
</dbReference>
<keyword evidence="2 9" id="KW-0813">Transport</keyword>
<sequence>MSEDRQPANEAGAARPTGKRQLTGASTTSTAQMEAKKATRVSDDSEKVGGGVASFLPEVGSELKKVIWPTAKQMVVYTTIVFVFLIIMTALVSGVDWLAGLGVEKVLGA</sequence>
<dbReference type="NCBIfam" id="TIGR00964">
    <property type="entry name" value="secE_bact"/>
    <property type="match status" value="1"/>
</dbReference>
<dbReference type="PATRIC" id="fig|1050174.4.peg.365"/>
<evidence type="ECO:0000256" key="10">
    <source>
        <dbReference type="SAM" id="MobiDB-lite"/>
    </source>
</evidence>
<reference evidence="11 12" key="1">
    <citation type="submission" date="2015-05" db="EMBL/GenBank/DDBJ databases">
        <title>Complete genome sequence of Corynebacterium epidermidicanis DSM 45586, isolated from the skin of a dog suffering from pruritus.</title>
        <authorList>
            <person name="Ruckert C."/>
            <person name="Albersmeier A."/>
            <person name="Winkler A."/>
            <person name="Tauch A."/>
        </authorList>
    </citation>
    <scope>NUCLEOTIDE SEQUENCE [LARGE SCALE GENOMIC DNA]</scope>
    <source>
        <strain evidence="11 12">DSM 45586</strain>
    </source>
</reference>
<evidence type="ECO:0000313" key="11">
    <source>
        <dbReference type="EMBL" id="AKK02244.1"/>
    </source>
</evidence>
<dbReference type="InterPro" id="IPR001901">
    <property type="entry name" value="Translocase_SecE/Sec61-g"/>
</dbReference>
<feature type="transmembrane region" description="Helical" evidence="9">
    <location>
        <begin position="74"/>
        <end position="95"/>
    </location>
</feature>
<keyword evidence="7 9" id="KW-0811">Translocation</keyword>
<feature type="compositionally biased region" description="Polar residues" evidence="10">
    <location>
        <begin position="23"/>
        <end position="32"/>
    </location>
</feature>